<organism evidence="1 2">
    <name type="scientific">Naganishia onofrii</name>
    <dbReference type="NCBI Taxonomy" id="1851511"/>
    <lineage>
        <taxon>Eukaryota</taxon>
        <taxon>Fungi</taxon>
        <taxon>Dikarya</taxon>
        <taxon>Basidiomycota</taxon>
        <taxon>Agaricomycotina</taxon>
        <taxon>Tremellomycetes</taxon>
        <taxon>Filobasidiales</taxon>
        <taxon>Filobasidiaceae</taxon>
        <taxon>Naganishia</taxon>
    </lineage>
</organism>
<reference evidence="1" key="1">
    <citation type="submission" date="2023-04" db="EMBL/GenBank/DDBJ databases">
        <title>Draft Genome sequencing of Naganishia species isolated from polar environments using Oxford Nanopore Technology.</title>
        <authorList>
            <person name="Leo P."/>
            <person name="Venkateswaran K."/>
        </authorList>
    </citation>
    <scope>NUCLEOTIDE SEQUENCE</scope>
    <source>
        <strain evidence="1">DBVPG 5303</strain>
    </source>
</reference>
<evidence type="ECO:0000313" key="2">
    <source>
        <dbReference type="Proteomes" id="UP001234202"/>
    </source>
</evidence>
<gene>
    <name evidence="1" type="ORF">QFC24_005171</name>
</gene>
<evidence type="ECO:0000313" key="1">
    <source>
        <dbReference type="EMBL" id="KAJ9120498.1"/>
    </source>
</evidence>
<accession>A0ACC2XA46</accession>
<name>A0ACC2XA46_9TREE</name>
<dbReference type="EMBL" id="JASBWV010000020">
    <property type="protein sequence ID" value="KAJ9120498.1"/>
    <property type="molecule type" value="Genomic_DNA"/>
</dbReference>
<sequence>MIRPWLCLAGLALVAGYRVDIKDTDQVREVCSGMYGGKNAHIDVTFDSRSVGQVALVIYEWSDVAFLGAETPDEVKTYICTTSAVRSGLCSKSELGSFITTLPQGTQLEDTSIFTSGLRFAGGSDSGSNMPSWSEDEEESQPVYDKVTSTTSTSSTATKTGTRTLKATPTATAVVTDPYDDADLPEDVEAELEAELEEALEEELEEEILEEAVEAEMEAELEAELQDEEDAFASFEDQRRRDKRGTRTLPPLRIGHAAAISQRRQQPRKRQIVDDLGMEDLSLYGSDGGEDAQEEALEEILEELENEEAGYSDDTFDGSFADTYEQEEDASSTSTSRKASSTASSGGKRPSSGLGSGNNVNGISAGSGASVPVYNGAITYAVPKTGYYCVGTSFHFAHSHMRIQLIHLGHIGVVPVTLVNSRKRSSLTVAPAMTRRQAEHAEYAGSVLFRNTFKGELPAAEYPKIGFYGFLSILYAAGAIAWGWLCFQNRRELLYDDPVDNRPMQYYISGTIGFLVVEMIANFAYYRYINKHGAGSGSMAFLFVVAILNAARNSLSFFLLLIVSMGLSVVTPSLGSIMNRIRLLAAMHFIFGVIYAVGTVRIEIESASLFLVLFMIFPLALTLTAFLMWTIISLNGTITHLAARKQRHKLQMFKRLYRILMISVIAVAAFFVISSLSLSNRLEEDYAPRNWKYRWILLDASLALIYLAAFGAIAYLWRPSRDNIRFAMSQELAQDENDADDYEFGNLENRPVHHDQDYDDMDDEERGFISNENGHQDGYKSENVVFALEDEDSDDEHHHRAGQFRDEEEAETAGDVGRTRDDKGKLD</sequence>
<protein>
    <submittedName>
        <fullName evidence="1">Uncharacterized protein</fullName>
    </submittedName>
</protein>
<dbReference type="Proteomes" id="UP001234202">
    <property type="component" value="Unassembled WGS sequence"/>
</dbReference>
<proteinExistence type="predicted"/>
<comment type="caution">
    <text evidence="1">The sequence shown here is derived from an EMBL/GenBank/DDBJ whole genome shotgun (WGS) entry which is preliminary data.</text>
</comment>
<keyword evidence="2" id="KW-1185">Reference proteome</keyword>